<feature type="domain" description="SET" evidence="4">
    <location>
        <begin position="515"/>
        <end position="635"/>
    </location>
</feature>
<dbReference type="OrthoDB" id="308383at2759"/>
<dbReference type="GO" id="GO:0031507">
    <property type="term" value="P:heterochromatin formation"/>
    <property type="evidence" value="ECO:0007669"/>
    <property type="project" value="TreeGrafter"/>
</dbReference>
<dbReference type="SMART" id="SM00317">
    <property type="entry name" value="SET"/>
    <property type="match status" value="1"/>
</dbReference>
<feature type="region of interest" description="Disordered" evidence="3">
    <location>
        <begin position="212"/>
        <end position="247"/>
    </location>
</feature>
<dbReference type="GO" id="GO:0035098">
    <property type="term" value="C:ESC/E(Z) complex"/>
    <property type="evidence" value="ECO:0007669"/>
    <property type="project" value="TreeGrafter"/>
</dbReference>
<dbReference type="EMBL" id="RBNI01002666">
    <property type="protein sequence ID" value="RUP49043.1"/>
    <property type="molecule type" value="Genomic_DNA"/>
</dbReference>
<dbReference type="InterPro" id="IPR046341">
    <property type="entry name" value="SET_dom_sf"/>
</dbReference>
<feature type="region of interest" description="Disordered" evidence="3">
    <location>
        <begin position="1"/>
        <end position="26"/>
    </location>
</feature>
<name>A0A433DDW9_9FUNG</name>
<dbReference type="AlphaFoldDB" id="A0A433DDW9"/>
<dbReference type="GO" id="GO:0046976">
    <property type="term" value="F:histone H3K27 methyltransferase activity"/>
    <property type="evidence" value="ECO:0007669"/>
    <property type="project" value="TreeGrafter"/>
</dbReference>
<dbReference type="PANTHER" id="PTHR45747:SF4">
    <property type="entry name" value="HISTONE-LYSINE N-METHYLTRANSFERASE E(Z)"/>
    <property type="match status" value="1"/>
</dbReference>
<dbReference type="PROSITE" id="PS50280">
    <property type="entry name" value="SET"/>
    <property type="match status" value="1"/>
</dbReference>
<evidence type="ECO:0000313" key="6">
    <source>
        <dbReference type="Proteomes" id="UP000268093"/>
    </source>
</evidence>
<evidence type="ECO:0000256" key="3">
    <source>
        <dbReference type="SAM" id="MobiDB-lite"/>
    </source>
</evidence>
<feature type="region of interest" description="Disordered" evidence="3">
    <location>
        <begin position="50"/>
        <end position="71"/>
    </location>
</feature>
<reference evidence="5 6" key="1">
    <citation type="journal article" date="2018" name="New Phytol.">
        <title>Phylogenomics of Endogonaceae and evolution of mycorrhizas within Mucoromycota.</title>
        <authorList>
            <person name="Chang Y."/>
            <person name="Desiro A."/>
            <person name="Na H."/>
            <person name="Sandor L."/>
            <person name="Lipzen A."/>
            <person name="Clum A."/>
            <person name="Barry K."/>
            <person name="Grigoriev I.V."/>
            <person name="Martin F.M."/>
            <person name="Stajich J.E."/>
            <person name="Smith M.E."/>
            <person name="Bonito G."/>
            <person name="Spatafora J.W."/>
        </authorList>
    </citation>
    <scope>NUCLEOTIDE SEQUENCE [LARGE SCALE GENOMIC DNA]</scope>
    <source>
        <strain evidence="5 6">GMNB39</strain>
    </source>
</reference>
<evidence type="ECO:0000256" key="2">
    <source>
        <dbReference type="ARBA" id="ARBA00023163"/>
    </source>
</evidence>
<proteinExistence type="predicted"/>
<evidence type="ECO:0000256" key="1">
    <source>
        <dbReference type="ARBA" id="ARBA00023015"/>
    </source>
</evidence>
<keyword evidence="2" id="KW-0804">Transcription</keyword>
<evidence type="ECO:0000259" key="4">
    <source>
        <dbReference type="PROSITE" id="PS50280"/>
    </source>
</evidence>
<dbReference type="Pfam" id="PF00856">
    <property type="entry name" value="SET"/>
    <property type="match status" value="1"/>
</dbReference>
<dbReference type="GO" id="GO:0003682">
    <property type="term" value="F:chromatin binding"/>
    <property type="evidence" value="ECO:0007669"/>
    <property type="project" value="TreeGrafter"/>
</dbReference>
<feature type="compositionally biased region" description="Basic and acidic residues" evidence="3">
    <location>
        <begin position="212"/>
        <end position="221"/>
    </location>
</feature>
<dbReference type="InterPro" id="IPR045318">
    <property type="entry name" value="EZH1/2-like"/>
</dbReference>
<evidence type="ECO:0000313" key="5">
    <source>
        <dbReference type="EMBL" id="RUP49043.1"/>
    </source>
</evidence>
<keyword evidence="6" id="KW-1185">Reference proteome</keyword>
<sequence>MASSLKDIHAEHARIKNTHYNEKSKSFEADYQRNASVIDVRVRKRKAQSFTRGVELPAHSHNEPEDTSTEPLAGITRAVKRPRAVSKFRMGDLKVRLPATEMLPRHEIPYRQPPPKYPYWTHLKRNIMTEDQPDLEFHPYFEQANDNNNSDSDDDEHDKASYLDYFNDLATVITDPDSEDIHFQVMEIIFRRYKIPVDIVHDYRSNLRRIKERDERERSTESHTSSSSDSGEDDKNDEQEQNRAKAEGISARSISVCKAPSYTTLSVIMESLHGYLDEDVLKLLDIRSLKFQLTVDNYLIIDAFSFVRYIHHMPFLSATIFCVQDTARKQGNLLFRLKCQATVQRAPVELQVIEKLQRGRVWTEEEQHSFEQGRKLYGRDALCEVAKFIGDNMTCYEIWLHLGRPQIADLAAPGPDDEDDRLDVINDGSEDRNSRCSTPRAAEDAKQHELIITNNQHIGLVSTRDDLAAKATRIVIVIKENCSARNIVDVINNANGVLSDVVANQIAPRNPAIRTRVGVSTIPQAGWGLFATEDVARGELVGEYVGEIITDGEVERRGAIYDKGGGDGYLNCIFDLNRDYAVDATRMGNKIRFINHDALNPNCAPQVKMVNGEHRIGLYAIRDIKPGDELFFNYGKSGEAVKFVAVERKGE</sequence>
<dbReference type="SUPFAM" id="SSF82199">
    <property type="entry name" value="SET domain"/>
    <property type="match status" value="1"/>
</dbReference>
<gene>
    <name evidence="5" type="ORF">BC936DRAFT_143401</name>
</gene>
<keyword evidence="1" id="KW-0805">Transcription regulation</keyword>
<dbReference type="PANTHER" id="PTHR45747">
    <property type="entry name" value="HISTONE-LYSINE N-METHYLTRANSFERASE E(Z)"/>
    <property type="match status" value="1"/>
</dbReference>
<dbReference type="InterPro" id="IPR001214">
    <property type="entry name" value="SET_dom"/>
</dbReference>
<comment type="caution">
    <text evidence="5">The sequence shown here is derived from an EMBL/GenBank/DDBJ whole genome shotgun (WGS) entry which is preliminary data.</text>
</comment>
<organism evidence="5 6">
    <name type="scientific">Jimgerdemannia flammicorona</name>
    <dbReference type="NCBI Taxonomy" id="994334"/>
    <lineage>
        <taxon>Eukaryota</taxon>
        <taxon>Fungi</taxon>
        <taxon>Fungi incertae sedis</taxon>
        <taxon>Mucoromycota</taxon>
        <taxon>Mucoromycotina</taxon>
        <taxon>Endogonomycetes</taxon>
        <taxon>Endogonales</taxon>
        <taxon>Endogonaceae</taxon>
        <taxon>Jimgerdemannia</taxon>
    </lineage>
</organism>
<dbReference type="Proteomes" id="UP000268093">
    <property type="component" value="Unassembled WGS sequence"/>
</dbReference>
<dbReference type="Gene3D" id="2.170.270.10">
    <property type="entry name" value="SET domain"/>
    <property type="match status" value="1"/>
</dbReference>
<protein>
    <recommendedName>
        <fullName evidence="4">SET domain-containing protein</fullName>
    </recommendedName>
</protein>
<accession>A0A433DDW9</accession>